<evidence type="ECO:0000313" key="1">
    <source>
        <dbReference type="EMBL" id="UOQ67359.1"/>
    </source>
</evidence>
<evidence type="ECO:0000313" key="2">
    <source>
        <dbReference type="Proteomes" id="UP000830401"/>
    </source>
</evidence>
<organism evidence="1 2">
    <name type="scientific">Hymenobacter volaticus</name>
    <dbReference type="NCBI Taxonomy" id="2932254"/>
    <lineage>
        <taxon>Bacteria</taxon>
        <taxon>Pseudomonadati</taxon>
        <taxon>Bacteroidota</taxon>
        <taxon>Cytophagia</taxon>
        <taxon>Cytophagales</taxon>
        <taxon>Hymenobacteraceae</taxon>
        <taxon>Hymenobacter</taxon>
    </lineage>
</organism>
<dbReference type="Proteomes" id="UP000830401">
    <property type="component" value="Chromosome"/>
</dbReference>
<protein>
    <recommendedName>
        <fullName evidence="3">STAS/SEC14 domain-containing protein</fullName>
    </recommendedName>
</protein>
<reference evidence="1" key="1">
    <citation type="submission" date="2022-04" db="EMBL/GenBank/DDBJ databases">
        <title>Hymenobacter sp. isolated from the air.</title>
        <authorList>
            <person name="Won M."/>
            <person name="Lee C.-M."/>
            <person name="Woen H.-Y."/>
            <person name="Kwon S.-W."/>
        </authorList>
    </citation>
    <scope>NUCLEOTIDE SEQUENCE</scope>
    <source>
        <strain evidence="1">5420S-77</strain>
    </source>
</reference>
<dbReference type="EMBL" id="CP095061">
    <property type="protein sequence ID" value="UOQ67359.1"/>
    <property type="molecule type" value="Genomic_DNA"/>
</dbReference>
<sequence length="162" mass="18094">MSAPSFPARPEVALAQPSFPGPDAQDLGLVLDAHGVPLLQQFYFPAEQLLYVQWFGDLTAESVVTGAQAVLLTQEQLRFPLILNNKHGSTGDWSEAMEWLEFEWLPQAYELGLRAFAYVFAPDLNNQLASLDFVARSSQLLSIRVFCDADAARAWLQTHRVQ</sequence>
<dbReference type="RefSeq" id="WP_245122769.1">
    <property type="nucleotide sequence ID" value="NZ_CP095061.1"/>
</dbReference>
<keyword evidence="2" id="KW-1185">Reference proteome</keyword>
<gene>
    <name evidence="1" type="ORF">MUN86_05615</name>
</gene>
<name>A0ABY4GA85_9BACT</name>
<proteinExistence type="predicted"/>
<evidence type="ECO:0008006" key="3">
    <source>
        <dbReference type="Google" id="ProtNLM"/>
    </source>
</evidence>
<accession>A0ABY4GA85</accession>